<evidence type="ECO:0000313" key="5">
    <source>
        <dbReference type="EMBL" id="KAI9165005.1"/>
    </source>
</evidence>
<feature type="chain" id="PRO_5041922244" evidence="4">
    <location>
        <begin position="19"/>
        <end position="469"/>
    </location>
</feature>
<reference evidence="5" key="1">
    <citation type="journal article" date="2022" name="Plant J.">
        <title>Strategies of tolerance reflected in two North American maple genomes.</title>
        <authorList>
            <person name="McEvoy S.L."/>
            <person name="Sezen U.U."/>
            <person name="Trouern-Trend A."/>
            <person name="McMahon S.M."/>
            <person name="Schaberg P.G."/>
            <person name="Yang J."/>
            <person name="Wegrzyn J.L."/>
            <person name="Swenson N.G."/>
        </authorList>
    </citation>
    <scope>NUCLEOTIDE SEQUENCE</scope>
    <source>
        <strain evidence="5">91603</strain>
    </source>
</reference>
<feature type="signal peptide" evidence="4">
    <location>
        <begin position="1"/>
        <end position="18"/>
    </location>
</feature>
<dbReference type="AlphaFoldDB" id="A0AAD5IM53"/>
<dbReference type="GO" id="GO:0008194">
    <property type="term" value="F:UDP-glycosyltransferase activity"/>
    <property type="evidence" value="ECO:0007669"/>
    <property type="project" value="InterPro"/>
</dbReference>
<accession>A0AAD5IM53</accession>
<dbReference type="FunFam" id="3.40.50.2000:FF:000088">
    <property type="entry name" value="Glycosyltransferase"/>
    <property type="match status" value="1"/>
</dbReference>
<dbReference type="CDD" id="cd03784">
    <property type="entry name" value="GT1_Gtf-like"/>
    <property type="match status" value="1"/>
</dbReference>
<keyword evidence="4" id="KW-0732">Signal</keyword>
<evidence type="ECO:0000313" key="6">
    <source>
        <dbReference type="Proteomes" id="UP001064489"/>
    </source>
</evidence>
<dbReference type="FunFam" id="3.40.50.2000:FF:000037">
    <property type="entry name" value="Glycosyltransferase"/>
    <property type="match status" value="1"/>
</dbReference>
<evidence type="ECO:0000256" key="2">
    <source>
        <dbReference type="ARBA" id="ARBA00022676"/>
    </source>
</evidence>
<keyword evidence="3" id="KW-0808">Transferase</keyword>
<keyword evidence="6" id="KW-1185">Reference proteome</keyword>
<dbReference type="EMBL" id="JAJSOW010000105">
    <property type="protein sequence ID" value="KAI9165005.1"/>
    <property type="molecule type" value="Genomic_DNA"/>
</dbReference>
<protein>
    <submittedName>
        <fullName evidence="5">Uncharacterized protein</fullName>
    </submittedName>
</protein>
<comment type="caution">
    <text evidence="5">The sequence shown here is derived from an EMBL/GenBank/DDBJ whole genome shotgun (WGS) entry which is preliminary data.</text>
</comment>
<dbReference type="PANTHER" id="PTHR48045:SF20">
    <property type="entry name" value="UDP-RHAMNOSE:RHAMNOSYLTRANSFERASE 1"/>
    <property type="match status" value="1"/>
</dbReference>
<dbReference type="Proteomes" id="UP001064489">
    <property type="component" value="Chromosome 10"/>
</dbReference>
<keyword evidence="2" id="KW-0328">Glycosyltransferase</keyword>
<dbReference type="SUPFAM" id="SSF53756">
    <property type="entry name" value="UDP-Glycosyltransferase/glycogen phosphorylase"/>
    <property type="match status" value="1"/>
</dbReference>
<proteinExistence type="inferred from homology"/>
<dbReference type="PANTHER" id="PTHR48045">
    <property type="entry name" value="UDP-GLYCOSYLTRANSFERASE 72B1"/>
    <property type="match status" value="1"/>
</dbReference>
<evidence type="ECO:0000256" key="4">
    <source>
        <dbReference type="SAM" id="SignalP"/>
    </source>
</evidence>
<comment type="similarity">
    <text evidence="1">Belongs to the UDP-glycosyltransferase family.</text>
</comment>
<evidence type="ECO:0000256" key="3">
    <source>
        <dbReference type="ARBA" id="ARBA00022679"/>
    </source>
</evidence>
<evidence type="ECO:0000256" key="1">
    <source>
        <dbReference type="ARBA" id="ARBA00009995"/>
    </source>
</evidence>
<sequence>MAANGKLRIAMFPWLAFGHMIPWLELSKLIAQKGHQIFFISTPKNIDRLPKLSPELASSLHFVKIPMPHVDNLPENAEATTDISHQQVWYLKNAVDLLQQPMKELLQSLALDWVFYDFVAYWLPDIARQLRIRNGFFSIFTAPFLGYIGPSLVLINGDDDLKTPEDYTRTPKWVPFPTTVAIRLFEARRVFHLITGNESNISDFYRFGHILSNCDVIAVRSCKDFEPEWLNLVEELHRKPVIPVGQLPTTDNDTVDHTDTWRSIKEWLDKQEKGSVVYIAFGSEAKPSQEELTEIAFGLELSGLPFFWVLKKQIGPADSDLTELPDGFEERTKGRGFVCTFWAPQLKILAHDSVGGFLTHSGWSSVVEALQFKRPLIILTFYSDQCINAKVLEEKKVGYLIPRDEEDGSFTRNSMAESLKLVLVDEGGKIYRDKAKEISGLFGDRDRQDRYLDNFLTYLQTHNFEKGHI</sequence>
<organism evidence="5 6">
    <name type="scientific">Acer negundo</name>
    <name type="common">Box elder</name>
    <dbReference type="NCBI Taxonomy" id="4023"/>
    <lineage>
        <taxon>Eukaryota</taxon>
        <taxon>Viridiplantae</taxon>
        <taxon>Streptophyta</taxon>
        <taxon>Embryophyta</taxon>
        <taxon>Tracheophyta</taxon>
        <taxon>Spermatophyta</taxon>
        <taxon>Magnoliopsida</taxon>
        <taxon>eudicotyledons</taxon>
        <taxon>Gunneridae</taxon>
        <taxon>Pentapetalae</taxon>
        <taxon>rosids</taxon>
        <taxon>malvids</taxon>
        <taxon>Sapindales</taxon>
        <taxon>Sapindaceae</taxon>
        <taxon>Hippocastanoideae</taxon>
        <taxon>Acereae</taxon>
        <taxon>Acer</taxon>
    </lineage>
</organism>
<dbReference type="Pfam" id="PF00201">
    <property type="entry name" value="UDPGT"/>
    <property type="match status" value="1"/>
</dbReference>
<gene>
    <name evidence="5" type="ORF">LWI28_005906</name>
</gene>
<dbReference type="Gene3D" id="3.40.50.2000">
    <property type="entry name" value="Glycogen Phosphorylase B"/>
    <property type="match status" value="2"/>
</dbReference>
<name>A0AAD5IM53_ACENE</name>
<dbReference type="InterPro" id="IPR002213">
    <property type="entry name" value="UDP_glucos_trans"/>
</dbReference>
<reference evidence="5" key="2">
    <citation type="submission" date="2023-02" db="EMBL/GenBank/DDBJ databases">
        <authorList>
            <person name="Swenson N.G."/>
            <person name="Wegrzyn J.L."/>
            <person name="Mcevoy S.L."/>
        </authorList>
    </citation>
    <scope>NUCLEOTIDE SEQUENCE</scope>
    <source>
        <strain evidence="5">91603</strain>
        <tissue evidence="5">Leaf</tissue>
    </source>
</reference>